<dbReference type="NCBIfam" id="NF033103">
    <property type="entry name" value="bla_class_A"/>
    <property type="match status" value="1"/>
</dbReference>
<evidence type="ECO:0000313" key="10">
    <source>
        <dbReference type="Proteomes" id="UP001596024"/>
    </source>
</evidence>
<evidence type="ECO:0000259" key="8">
    <source>
        <dbReference type="Pfam" id="PF13354"/>
    </source>
</evidence>
<dbReference type="InterPro" id="IPR045155">
    <property type="entry name" value="Beta-lactam_cat"/>
</dbReference>
<dbReference type="EC" id="3.5.2.6" evidence="3 6"/>
<dbReference type="PANTHER" id="PTHR35333">
    <property type="entry name" value="BETA-LACTAMASE"/>
    <property type="match status" value="1"/>
</dbReference>
<evidence type="ECO:0000313" key="9">
    <source>
        <dbReference type="EMBL" id="MFC4725708.1"/>
    </source>
</evidence>
<evidence type="ECO:0000256" key="7">
    <source>
        <dbReference type="SAM" id="MobiDB-lite"/>
    </source>
</evidence>
<dbReference type="InterPro" id="IPR012338">
    <property type="entry name" value="Beta-lactam/transpept-like"/>
</dbReference>
<evidence type="ECO:0000256" key="5">
    <source>
        <dbReference type="ARBA" id="ARBA00023251"/>
    </source>
</evidence>
<dbReference type="Proteomes" id="UP001596024">
    <property type="component" value="Unassembled WGS sequence"/>
</dbReference>
<keyword evidence="10" id="KW-1185">Reference proteome</keyword>
<accession>A0ABV9NF99</accession>
<dbReference type="SUPFAM" id="SSF56601">
    <property type="entry name" value="beta-lactamase/transpeptidase-like"/>
    <property type="match status" value="1"/>
</dbReference>
<dbReference type="PRINTS" id="PR00118">
    <property type="entry name" value="BLACTAMASEA"/>
</dbReference>
<dbReference type="InterPro" id="IPR023650">
    <property type="entry name" value="Beta-lactam_class-A_AS"/>
</dbReference>
<evidence type="ECO:0000256" key="4">
    <source>
        <dbReference type="ARBA" id="ARBA00022801"/>
    </source>
</evidence>
<comment type="similarity">
    <text evidence="2 6">Belongs to the class-A beta-lactamase family.</text>
</comment>
<feature type="domain" description="Beta-lactamase class A catalytic" evidence="8">
    <location>
        <begin position="53"/>
        <end position="303"/>
    </location>
</feature>
<reference evidence="10" key="1">
    <citation type="journal article" date="2019" name="Int. J. Syst. Evol. Microbiol.">
        <title>The Global Catalogue of Microorganisms (GCM) 10K type strain sequencing project: providing services to taxonomists for standard genome sequencing and annotation.</title>
        <authorList>
            <consortium name="The Broad Institute Genomics Platform"/>
            <consortium name="The Broad Institute Genome Sequencing Center for Infectious Disease"/>
            <person name="Wu L."/>
            <person name="Ma J."/>
        </authorList>
    </citation>
    <scope>NUCLEOTIDE SEQUENCE [LARGE SCALE GENOMIC DNA]</scope>
    <source>
        <strain evidence="10">CCUG 62981</strain>
    </source>
</reference>
<protein>
    <recommendedName>
        <fullName evidence="3 6">Beta-lactamase</fullName>
        <ecNumber evidence="3 6">3.5.2.6</ecNumber>
    </recommendedName>
</protein>
<proteinExistence type="inferred from homology"/>
<dbReference type="RefSeq" id="WP_371393177.1">
    <property type="nucleotide sequence ID" value="NZ_CP163421.1"/>
</dbReference>
<dbReference type="Gene3D" id="3.40.710.10">
    <property type="entry name" value="DD-peptidase/beta-lactamase superfamily"/>
    <property type="match status" value="1"/>
</dbReference>
<feature type="region of interest" description="Disordered" evidence="7">
    <location>
        <begin position="201"/>
        <end position="221"/>
    </location>
</feature>
<name>A0ABV9NF99_9PROT</name>
<dbReference type="PROSITE" id="PS00146">
    <property type="entry name" value="BETA_LACTAMASE_A"/>
    <property type="match status" value="1"/>
</dbReference>
<keyword evidence="4 6" id="KW-0378">Hydrolase</keyword>
<organism evidence="9 10">
    <name type="scientific">Glycocaulis abyssi</name>
    <dbReference type="NCBI Taxonomy" id="1433403"/>
    <lineage>
        <taxon>Bacteria</taxon>
        <taxon>Pseudomonadati</taxon>
        <taxon>Pseudomonadota</taxon>
        <taxon>Alphaproteobacteria</taxon>
        <taxon>Maricaulales</taxon>
        <taxon>Maricaulaceae</taxon>
        <taxon>Glycocaulis</taxon>
    </lineage>
</organism>
<keyword evidence="5 6" id="KW-0046">Antibiotic resistance</keyword>
<gene>
    <name evidence="9" type="primary">bla</name>
    <name evidence="9" type="ORF">ACFPB0_10440</name>
</gene>
<comment type="catalytic activity">
    <reaction evidence="1 6">
        <text>a beta-lactam + H2O = a substituted beta-amino acid</text>
        <dbReference type="Rhea" id="RHEA:20401"/>
        <dbReference type="ChEBI" id="CHEBI:15377"/>
        <dbReference type="ChEBI" id="CHEBI:35627"/>
        <dbReference type="ChEBI" id="CHEBI:140347"/>
        <dbReference type="EC" id="3.5.2.6"/>
    </reaction>
</comment>
<dbReference type="EMBL" id="JBHSGQ010000004">
    <property type="protein sequence ID" value="MFC4725708.1"/>
    <property type="molecule type" value="Genomic_DNA"/>
</dbReference>
<dbReference type="InterPro" id="IPR000871">
    <property type="entry name" value="Beta-lactam_class-A"/>
</dbReference>
<evidence type="ECO:0000256" key="2">
    <source>
        <dbReference type="ARBA" id="ARBA00009009"/>
    </source>
</evidence>
<dbReference type="PANTHER" id="PTHR35333:SF3">
    <property type="entry name" value="BETA-LACTAMASE-TYPE TRANSPEPTIDASE FOLD CONTAINING PROTEIN"/>
    <property type="match status" value="1"/>
</dbReference>
<evidence type="ECO:0000256" key="6">
    <source>
        <dbReference type="RuleBase" id="RU361140"/>
    </source>
</evidence>
<sequence length="331" mass="34940">MRHVLIAAVLGTALCTGPQTGVSHAALLEESETAAIEARIAALAQIAGGRVGVMAFSLESGLAAGHNADEAFPMASTFKIAVAAAVLARVDAGELPLDTMVDIPQERYVLSDVIANRLIHPGVALSVANLIELNITESDNTAADMLTELAGGPQAVTQWLRAQGIEDQRVDRDTAGLIRDFFALPDGPLVRTVPAALEADPQIFQRGQQPNPDFDADPRDTSSPRAMARLIARIAQGEALSEASTEFLLASMGRTRTGAGRLRGLLPGGTQIAHKTGTIGGTVNDAGLITLPDGRRIVVVVFVKESAAPIAERERAIAEITRTLHDWFLVR</sequence>
<evidence type="ECO:0000256" key="1">
    <source>
        <dbReference type="ARBA" id="ARBA00001526"/>
    </source>
</evidence>
<dbReference type="Pfam" id="PF13354">
    <property type="entry name" value="Beta-lactamase2"/>
    <property type="match status" value="1"/>
</dbReference>
<dbReference type="GO" id="GO:0008800">
    <property type="term" value="F:beta-lactamase activity"/>
    <property type="evidence" value="ECO:0007669"/>
    <property type="project" value="UniProtKB-EC"/>
</dbReference>
<comment type="caution">
    <text evidence="9">The sequence shown here is derived from an EMBL/GenBank/DDBJ whole genome shotgun (WGS) entry which is preliminary data.</text>
</comment>
<evidence type="ECO:0000256" key="3">
    <source>
        <dbReference type="ARBA" id="ARBA00012865"/>
    </source>
</evidence>